<reference evidence="1 2" key="1">
    <citation type="journal article" date="2024" name="Commun. Biol.">
        <title>Comparative genomic analysis of thermophilic fungi reveals convergent evolutionary adaptations and gene losses.</title>
        <authorList>
            <person name="Steindorff A.S."/>
            <person name="Aguilar-Pontes M.V."/>
            <person name="Robinson A.J."/>
            <person name="Andreopoulos B."/>
            <person name="LaButti K."/>
            <person name="Kuo A."/>
            <person name="Mondo S."/>
            <person name="Riley R."/>
            <person name="Otillar R."/>
            <person name="Haridas S."/>
            <person name="Lipzen A."/>
            <person name="Grimwood J."/>
            <person name="Schmutz J."/>
            <person name="Clum A."/>
            <person name="Reid I.D."/>
            <person name="Moisan M.C."/>
            <person name="Butler G."/>
            <person name="Nguyen T.T.M."/>
            <person name="Dewar K."/>
            <person name="Conant G."/>
            <person name="Drula E."/>
            <person name="Henrissat B."/>
            <person name="Hansel C."/>
            <person name="Singer S."/>
            <person name="Hutchinson M.I."/>
            <person name="de Vries R.P."/>
            <person name="Natvig D.O."/>
            <person name="Powell A.J."/>
            <person name="Tsang A."/>
            <person name="Grigoriev I.V."/>
        </authorList>
    </citation>
    <scope>NUCLEOTIDE SEQUENCE [LARGE SCALE GENOMIC DNA]</scope>
    <source>
        <strain evidence="1 2">CBS 494.80</strain>
    </source>
</reference>
<gene>
    <name evidence="1" type="ORF">VTL71DRAFT_15897</name>
</gene>
<accession>A0ABR4CF10</accession>
<name>A0ABR4CF10_9HELO</name>
<comment type="caution">
    <text evidence="1">The sequence shown here is derived from an EMBL/GenBank/DDBJ whole genome shotgun (WGS) entry which is preliminary data.</text>
</comment>
<protein>
    <submittedName>
        <fullName evidence="1">Uncharacterized protein</fullName>
    </submittedName>
</protein>
<organism evidence="1 2">
    <name type="scientific">Oculimacula yallundae</name>
    <dbReference type="NCBI Taxonomy" id="86028"/>
    <lineage>
        <taxon>Eukaryota</taxon>
        <taxon>Fungi</taxon>
        <taxon>Dikarya</taxon>
        <taxon>Ascomycota</taxon>
        <taxon>Pezizomycotina</taxon>
        <taxon>Leotiomycetes</taxon>
        <taxon>Helotiales</taxon>
        <taxon>Ploettnerulaceae</taxon>
        <taxon>Oculimacula</taxon>
    </lineage>
</organism>
<sequence>MIAASPRPRSHTHSHSFTLHTPSGLCTFDTTATHRTTLTPNDRLSAAALLGICFISPFPPILSVRYCTDQTIPYLTLAVRGCKSWQYPPHDTACPITESRRHQRPSRLRTLRRHNAKLQDLRPWTTLHYFVRYQARRITPRAGQAKARQDYQGLGAP</sequence>
<evidence type="ECO:0000313" key="1">
    <source>
        <dbReference type="EMBL" id="KAL2067801.1"/>
    </source>
</evidence>
<proteinExistence type="predicted"/>
<evidence type="ECO:0000313" key="2">
    <source>
        <dbReference type="Proteomes" id="UP001595075"/>
    </source>
</evidence>
<keyword evidence="2" id="KW-1185">Reference proteome</keyword>
<dbReference type="Proteomes" id="UP001595075">
    <property type="component" value="Unassembled WGS sequence"/>
</dbReference>
<dbReference type="EMBL" id="JAZHXI010000009">
    <property type="protein sequence ID" value="KAL2067801.1"/>
    <property type="molecule type" value="Genomic_DNA"/>
</dbReference>